<keyword evidence="1" id="KW-0472">Membrane</keyword>
<feature type="transmembrane region" description="Helical" evidence="1">
    <location>
        <begin position="87"/>
        <end position="112"/>
    </location>
</feature>
<accession>A0A1G4MHL3</accession>
<dbReference type="GO" id="GO:0055088">
    <property type="term" value="P:lipid homeostasis"/>
    <property type="evidence" value="ECO:0007669"/>
    <property type="project" value="InterPro"/>
</dbReference>
<organism evidence="3 4">
    <name type="scientific">Lachancea fermentati</name>
    <name type="common">Zygosaccharomyces fermentati</name>
    <dbReference type="NCBI Taxonomy" id="4955"/>
    <lineage>
        <taxon>Eukaryota</taxon>
        <taxon>Fungi</taxon>
        <taxon>Dikarya</taxon>
        <taxon>Ascomycota</taxon>
        <taxon>Saccharomycotina</taxon>
        <taxon>Saccharomycetes</taxon>
        <taxon>Saccharomycetales</taxon>
        <taxon>Saccharomycetaceae</taxon>
        <taxon>Lachancea</taxon>
    </lineage>
</organism>
<dbReference type="STRING" id="4955.A0A1G4MHL3"/>
<dbReference type="PANTHER" id="PTHR38409:SF1">
    <property type="entry name" value="MITOCHONDRIAL ADAPTER PROTEIN MCP1"/>
    <property type="match status" value="1"/>
</dbReference>
<gene>
    <name evidence="3" type="ORF">LAFE_0G09318G</name>
</gene>
<feature type="transmembrane region" description="Helical" evidence="1">
    <location>
        <begin position="156"/>
        <end position="174"/>
    </location>
</feature>
<sequence>MELQEIPPEPIHDFKPFEEDELPKGVPYILSSRFIRKALRKVQKHSIWPLTVYFPLHAVNTLIVPTISPEGAPDDVLMMVRELLPSYTNSILASAIGLHVGCGLIIRIWDLVNKWNVPKRRKMKVTDDKQRQSQRSIGLIGGFSGYFIGINRNFSYSPQVLSGYILTPIILYHMTLMKWMPKKVGVDVDFTFVKWILQNNKWSVKWVGGIVPLSALIAFSTYHIIAGLCQYAKVKKLETRKKISTLIFAMTMSGLLGIWRLARSSPVVGIDGYKLVVTRMFLR</sequence>
<dbReference type="InterPro" id="IPR012472">
    <property type="entry name" value="MCP1_TM"/>
</dbReference>
<proteinExistence type="predicted"/>
<dbReference type="InterPro" id="IPR039960">
    <property type="entry name" value="MCP1"/>
</dbReference>
<dbReference type="Pfam" id="PF07950">
    <property type="entry name" value="MCP1_TM"/>
    <property type="match status" value="2"/>
</dbReference>
<protein>
    <submittedName>
        <fullName evidence="3">LAFE_0G09318g1_1</fullName>
    </submittedName>
</protein>
<dbReference type="GO" id="GO:0005741">
    <property type="term" value="C:mitochondrial outer membrane"/>
    <property type="evidence" value="ECO:0007669"/>
    <property type="project" value="TreeGrafter"/>
</dbReference>
<dbReference type="OrthoDB" id="10259513at2759"/>
<feature type="domain" description="Mitochondrial adapter protein MCP1 transmembrane" evidence="2">
    <location>
        <begin position="168"/>
        <end position="260"/>
    </location>
</feature>
<evidence type="ECO:0000256" key="1">
    <source>
        <dbReference type="SAM" id="Phobius"/>
    </source>
</evidence>
<name>A0A1G4MHL3_LACFM</name>
<dbReference type="Proteomes" id="UP000190831">
    <property type="component" value="Chromosome G"/>
</dbReference>
<keyword evidence="1" id="KW-0812">Transmembrane</keyword>
<keyword evidence="4" id="KW-1185">Reference proteome</keyword>
<evidence type="ECO:0000313" key="3">
    <source>
        <dbReference type="EMBL" id="SCW03388.1"/>
    </source>
</evidence>
<dbReference type="OMA" id="HLLIMKW"/>
<feature type="transmembrane region" description="Helical" evidence="1">
    <location>
        <begin position="46"/>
        <end position="67"/>
    </location>
</feature>
<feature type="transmembrane region" description="Helical" evidence="1">
    <location>
        <begin position="243"/>
        <end position="262"/>
    </location>
</feature>
<dbReference type="EMBL" id="LT598486">
    <property type="protein sequence ID" value="SCW03388.1"/>
    <property type="molecule type" value="Genomic_DNA"/>
</dbReference>
<keyword evidence="1" id="KW-1133">Transmembrane helix</keyword>
<dbReference type="AlphaFoldDB" id="A0A1G4MHL3"/>
<evidence type="ECO:0000313" key="4">
    <source>
        <dbReference type="Proteomes" id="UP000190831"/>
    </source>
</evidence>
<dbReference type="PANTHER" id="PTHR38409">
    <property type="entry name" value="MDM10-COMPLEMENTING PROTEIN 1"/>
    <property type="match status" value="1"/>
</dbReference>
<feature type="domain" description="Mitochondrial adapter protein MCP1 transmembrane" evidence="2">
    <location>
        <begin position="52"/>
        <end position="153"/>
    </location>
</feature>
<reference evidence="3 4" key="1">
    <citation type="submission" date="2016-03" db="EMBL/GenBank/DDBJ databases">
        <authorList>
            <person name="Devillers H."/>
        </authorList>
    </citation>
    <scope>NUCLEOTIDE SEQUENCE [LARGE SCALE GENOMIC DNA]</scope>
    <source>
        <strain evidence="3">CBS 6772</strain>
    </source>
</reference>
<evidence type="ECO:0000259" key="2">
    <source>
        <dbReference type="Pfam" id="PF07950"/>
    </source>
</evidence>
<dbReference type="GO" id="GO:0007005">
    <property type="term" value="P:mitochondrion organization"/>
    <property type="evidence" value="ECO:0007669"/>
    <property type="project" value="TreeGrafter"/>
</dbReference>